<dbReference type="eggNOG" id="ENOG502ZCKZ">
    <property type="taxonomic scope" value="Bacteria"/>
</dbReference>
<accession>A7NKV4</accession>
<sequence>MSQCGRMTDAPVVHIGKVIRHAVAFNVQHWQGTTFKVDHLLDAVAELFKVLRERRVNYALVGGIALLTYVQGRNTEDIDLILSVRSLKKLPELVVTHKDVYFARGNYKGLQVDFLLTTNRLFSHVKKHHVVTQDFFEQSVPSATVRGLILLRLYALPPIYRQGDFVRVGLYENDIATLMFYYTPNMQEILDELTPFVSSQERTAIQEVIADLERRIARLRRGNV</sequence>
<protein>
    <submittedName>
        <fullName evidence="1">Uncharacterized protein</fullName>
    </submittedName>
</protein>
<dbReference type="SUPFAM" id="SSF81301">
    <property type="entry name" value="Nucleotidyltransferase"/>
    <property type="match status" value="1"/>
</dbReference>
<dbReference type="EMBL" id="CP000804">
    <property type="protein sequence ID" value="ABU58124.1"/>
    <property type="molecule type" value="Genomic_DNA"/>
</dbReference>
<dbReference type="Proteomes" id="UP000000263">
    <property type="component" value="Chromosome"/>
</dbReference>
<dbReference type="InterPro" id="IPR043519">
    <property type="entry name" value="NT_sf"/>
</dbReference>
<dbReference type="HOGENOM" id="CLU_1425592_0_0_0"/>
<organism evidence="1 2">
    <name type="scientific">Roseiflexus castenholzii (strain DSM 13941 / HLO8)</name>
    <dbReference type="NCBI Taxonomy" id="383372"/>
    <lineage>
        <taxon>Bacteria</taxon>
        <taxon>Bacillati</taxon>
        <taxon>Chloroflexota</taxon>
        <taxon>Chloroflexia</taxon>
        <taxon>Chloroflexales</taxon>
        <taxon>Roseiflexineae</taxon>
        <taxon>Roseiflexaceae</taxon>
        <taxon>Roseiflexus</taxon>
    </lineage>
</organism>
<dbReference type="KEGG" id="rca:Rcas_2036"/>
<evidence type="ECO:0000313" key="2">
    <source>
        <dbReference type="Proteomes" id="UP000000263"/>
    </source>
</evidence>
<gene>
    <name evidence="1" type="ordered locus">Rcas_2036</name>
</gene>
<name>A7NKV4_ROSCS</name>
<keyword evidence="2" id="KW-1185">Reference proteome</keyword>
<dbReference type="Gene3D" id="3.30.460.40">
    <property type="match status" value="1"/>
</dbReference>
<dbReference type="AlphaFoldDB" id="A7NKV4"/>
<reference evidence="1 2" key="1">
    <citation type="submission" date="2007-08" db="EMBL/GenBank/DDBJ databases">
        <title>Complete sequence of Roseiflexus castenholzii DSM 13941.</title>
        <authorList>
            <consortium name="US DOE Joint Genome Institute"/>
            <person name="Copeland A."/>
            <person name="Lucas S."/>
            <person name="Lapidus A."/>
            <person name="Barry K."/>
            <person name="Glavina del Rio T."/>
            <person name="Dalin E."/>
            <person name="Tice H."/>
            <person name="Pitluck S."/>
            <person name="Thompson L.S."/>
            <person name="Brettin T."/>
            <person name="Bruce D."/>
            <person name="Detter J.C."/>
            <person name="Han C."/>
            <person name="Tapia R."/>
            <person name="Schmutz J."/>
            <person name="Larimer F."/>
            <person name="Land M."/>
            <person name="Hauser L."/>
            <person name="Kyrpides N."/>
            <person name="Mikhailova N."/>
            <person name="Bryant D.A."/>
            <person name="Hanada S."/>
            <person name="Tsukatani Y."/>
            <person name="Richardson P."/>
        </authorList>
    </citation>
    <scope>NUCLEOTIDE SEQUENCE [LARGE SCALE GENOMIC DNA]</scope>
    <source>
        <strain evidence="2">DSM 13941 / HLO8</strain>
    </source>
</reference>
<evidence type="ECO:0000313" key="1">
    <source>
        <dbReference type="EMBL" id="ABU58124.1"/>
    </source>
</evidence>
<proteinExistence type="predicted"/>